<feature type="transmembrane region" description="Helical" evidence="1">
    <location>
        <begin position="104"/>
        <end position="125"/>
    </location>
</feature>
<evidence type="ECO:0000313" key="3">
    <source>
        <dbReference type="Proteomes" id="UP000542695"/>
    </source>
</evidence>
<keyword evidence="1" id="KW-1133">Transmembrane helix</keyword>
<keyword evidence="1" id="KW-0472">Membrane</keyword>
<feature type="transmembrane region" description="Helical" evidence="1">
    <location>
        <begin position="6"/>
        <end position="29"/>
    </location>
</feature>
<proteinExistence type="predicted"/>
<evidence type="ECO:0000313" key="2">
    <source>
        <dbReference type="EMBL" id="NWC79372.1"/>
    </source>
</evidence>
<keyword evidence="1" id="KW-0812">Transmembrane</keyword>
<organism evidence="2 3">
    <name type="scientific">Pseudomonas putida</name>
    <name type="common">Arthrobacter siderocapsulatus</name>
    <dbReference type="NCBI Taxonomy" id="303"/>
    <lineage>
        <taxon>Bacteria</taxon>
        <taxon>Pseudomonadati</taxon>
        <taxon>Pseudomonadota</taxon>
        <taxon>Gammaproteobacteria</taxon>
        <taxon>Pseudomonadales</taxon>
        <taxon>Pseudomonadaceae</taxon>
        <taxon>Pseudomonas</taxon>
    </lineage>
</organism>
<dbReference type="EMBL" id="JACARV010000009">
    <property type="protein sequence ID" value="NWC79372.1"/>
    <property type="molecule type" value="Genomic_DNA"/>
</dbReference>
<reference evidence="2 3" key="1">
    <citation type="submission" date="2020-04" db="EMBL/GenBank/DDBJ databases">
        <title>Molecular characterization of pseudomonads from Agaricus bisporus reveal novel blotch 2 pathogens in Western Europe.</title>
        <authorList>
            <person name="Taparia T."/>
            <person name="Krijger M."/>
            <person name="Haynes E."/>
            <person name="Elpinstone J.G."/>
            <person name="Noble R."/>
            <person name="Van Der Wolf J."/>
        </authorList>
    </citation>
    <scope>NUCLEOTIDE SEQUENCE [LARGE SCALE GENOMIC DNA]</scope>
    <source>
        <strain evidence="2 3">P7765</strain>
    </source>
</reference>
<protein>
    <submittedName>
        <fullName evidence="2">Uncharacterized protein</fullName>
    </submittedName>
</protein>
<name>A0A7Y7Z6U9_PSEPU</name>
<dbReference type="RefSeq" id="WP_052750391.1">
    <property type="nucleotide sequence ID" value="NZ_JACARV010000009.1"/>
</dbReference>
<evidence type="ECO:0000256" key="1">
    <source>
        <dbReference type="SAM" id="Phobius"/>
    </source>
</evidence>
<accession>A0A7Y7Z6U9</accession>
<comment type="caution">
    <text evidence="2">The sequence shown here is derived from an EMBL/GenBank/DDBJ whole genome shotgun (WGS) entry which is preliminary data.</text>
</comment>
<sequence>MTTSDQILGVAFAIIITAIFVSMSLTLYLSHRMIEHIESLLPNSKLINDNIKLYAGLGLPGKAARFGAISFMLIFPKAYARRGLIDIHEVSQLPDHIKKPLTRLVIICLALALALLAFGACLYAAENYTTL</sequence>
<gene>
    <name evidence="2" type="ORF">HX798_03620</name>
</gene>
<dbReference type="AlphaFoldDB" id="A0A7Y7Z6U9"/>
<dbReference type="Proteomes" id="UP000542695">
    <property type="component" value="Unassembled WGS sequence"/>
</dbReference>